<dbReference type="PANTHER" id="PTHR14416:SF2">
    <property type="entry name" value="PROTEIN NJMU-R1"/>
    <property type="match status" value="1"/>
</dbReference>
<name>A0AAV3YLA4_9GAST</name>
<evidence type="ECO:0000313" key="2">
    <source>
        <dbReference type="EMBL" id="GFN83170.1"/>
    </source>
</evidence>
<protein>
    <submittedName>
        <fullName evidence="2">Protein njmu-r1</fullName>
    </submittedName>
</protein>
<keyword evidence="3" id="KW-1185">Reference proteome</keyword>
<dbReference type="Proteomes" id="UP000735302">
    <property type="component" value="Unassembled WGS sequence"/>
</dbReference>
<proteinExistence type="predicted"/>
<dbReference type="PANTHER" id="PTHR14416">
    <property type="entry name" value="PROTEIN NJMU-R1"/>
    <property type="match status" value="1"/>
</dbReference>
<feature type="region of interest" description="Disordered" evidence="1">
    <location>
        <begin position="1"/>
        <end position="43"/>
    </location>
</feature>
<sequence length="456" mass="50088">MESTSDPSSVHAHKDKDSSSNNSDSKTTDGKTAQETEENSETTKRYYALYSLHPQRVSPNAEDGQSQENTSSLSVIATNLTAGAETGLRKTIASWLAKDKAVPGKGKFTSIGLNLESDYSSSAICYSSVVELPASDSLGFDHITADASEDSSENRHQFVVSFVSFQDSSLDLFRCEFDQYVQGLIPLLDKELLLTCSDPSLSSDTDGFNNSASSDKTLNVLDLTQLSTDIQPYLEQWPTSVLGYLTRTLQYVGPDIEHLIYAALLNASLQISGASAEKEEDIKRFFRCCSLSTLMEQLQPDNASHRSVTGSSDSADLWQLQAPIVSLTFTDGDQQSEDNGNGNSNSKVVMDPAYSCTFCKNAADKLMTLDASNVTKIRDFLESIKLAFVHNLNKLKRFLIQSEVDYYALYRSLCYLRKCGCGELLVQYVKLDGGPETLSVLSALETFIKDMNQPLT</sequence>
<evidence type="ECO:0000313" key="3">
    <source>
        <dbReference type="Proteomes" id="UP000735302"/>
    </source>
</evidence>
<gene>
    <name evidence="2" type="ORF">PoB_000967600</name>
</gene>
<accession>A0AAV3YLA4</accession>
<dbReference type="GO" id="GO:0005802">
    <property type="term" value="C:trans-Golgi network"/>
    <property type="evidence" value="ECO:0007669"/>
    <property type="project" value="InterPro"/>
</dbReference>
<dbReference type="GO" id="GO:0099041">
    <property type="term" value="P:vesicle tethering to Golgi"/>
    <property type="evidence" value="ECO:0007669"/>
    <property type="project" value="InterPro"/>
</dbReference>
<dbReference type="AlphaFoldDB" id="A0AAV3YLA4"/>
<reference evidence="2 3" key="1">
    <citation type="journal article" date="2021" name="Elife">
        <title>Chloroplast acquisition without the gene transfer in kleptoplastic sea slugs, Plakobranchus ocellatus.</title>
        <authorList>
            <person name="Maeda T."/>
            <person name="Takahashi S."/>
            <person name="Yoshida T."/>
            <person name="Shimamura S."/>
            <person name="Takaki Y."/>
            <person name="Nagai Y."/>
            <person name="Toyoda A."/>
            <person name="Suzuki Y."/>
            <person name="Arimoto A."/>
            <person name="Ishii H."/>
            <person name="Satoh N."/>
            <person name="Nishiyama T."/>
            <person name="Hasebe M."/>
            <person name="Maruyama T."/>
            <person name="Minagawa J."/>
            <person name="Obokata J."/>
            <person name="Shigenobu S."/>
        </authorList>
    </citation>
    <scope>NUCLEOTIDE SEQUENCE [LARGE SCALE GENOMIC DNA]</scope>
</reference>
<comment type="caution">
    <text evidence="2">The sequence shown here is derived from an EMBL/GenBank/DDBJ whole genome shotgun (WGS) entry which is preliminary data.</text>
</comment>
<dbReference type="InterPro" id="IPR028280">
    <property type="entry name" value="Njmu-R1"/>
</dbReference>
<organism evidence="2 3">
    <name type="scientific">Plakobranchus ocellatus</name>
    <dbReference type="NCBI Taxonomy" id="259542"/>
    <lineage>
        <taxon>Eukaryota</taxon>
        <taxon>Metazoa</taxon>
        <taxon>Spiralia</taxon>
        <taxon>Lophotrochozoa</taxon>
        <taxon>Mollusca</taxon>
        <taxon>Gastropoda</taxon>
        <taxon>Heterobranchia</taxon>
        <taxon>Euthyneura</taxon>
        <taxon>Panpulmonata</taxon>
        <taxon>Sacoglossa</taxon>
        <taxon>Placobranchoidea</taxon>
        <taxon>Plakobranchidae</taxon>
        <taxon>Plakobranchus</taxon>
    </lineage>
</organism>
<dbReference type="EMBL" id="BLXT01001108">
    <property type="protein sequence ID" value="GFN83170.1"/>
    <property type="molecule type" value="Genomic_DNA"/>
</dbReference>
<evidence type="ECO:0000256" key="1">
    <source>
        <dbReference type="SAM" id="MobiDB-lite"/>
    </source>
</evidence>
<dbReference type="Pfam" id="PF15053">
    <property type="entry name" value="Njmu-R1"/>
    <property type="match status" value="3"/>
</dbReference>